<feature type="region of interest" description="Disordered" evidence="2">
    <location>
        <begin position="428"/>
        <end position="458"/>
    </location>
</feature>
<evidence type="ECO:0000313" key="6">
    <source>
        <dbReference type="Proteomes" id="UP001525379"/>
    </source>
</evidence>
<feature type="transmembrane region" description="Helical" evidence="3">
    <location>
        <begin position="35"/>
        <end position="53"/>
    </location>
</feature>
<dbReference type="EMBL" id="JALXSQ010000001">
    <property type="protein sequence ID" value="MCT2041779.1"/>
    <property type="molecule type" value="Genomic_DNA"/>
</dbReference>
<evidence type="ECO:0000256" key="1">
    <source>
        <dbReference type="ARBA" id="ARBA00006068"/>
    </source>
</evidence>
<feature type="transmembrane region" description="Helical" evidence="3">
    <location>
        <begin position="104"/>
        <end position="123"/>
    </location>
</feature>
<protein>
    <submittedName>
        <fullName evidence="5">LCP family protein</fullName>
    </submittedName>
</protein>
<keyword evidence="3" id="KW-1133">Transmembrane helix</keyword>
<sequence length="458" mass="49710">MTRRAWWLLGANFLIPGAGSTLAGNTRFGRFMLRFWLFNLSLVIIAAIMWFVLRGPLMFAFSTGLGLTLLAIYLFIVGGLWALSTLDTLRLTRLIKVDPYARGLVAMLAIVCMMVPFFGAAWASALTNQAKGLVTSLFGGPSAGITMPADGRFNILLLGGDSGADREGRRPDSISVMSFDAFTGSLVTIGVPRNLERFSFADGPMKDYYGGGLYEGCDVDVCYLNSVYTEVEVYHQDFYPDAEARGSTPGIEATREAVEGITGLDIPYYAMVDMQGFADLIDALGGVDIDVKERVGLGINDDGSEGWAPPTTYIEPGMQHMDGEIALWYARSRYESTDFARMERQRQLQEAIIQKFTPGNLSGRIGPVSQAIAKVVTTDLPEGMAGVFADLALKSRSAGSQRLDLVPPLIDIENPDLQLILDSVQATIRQDPKATPTPSEDGAPQGLARDPEDERAVA</sequence>
<evidence type="ECO:0000313" key="5">
    <source>
        <dbReference type="EMBL" id="MCT2041779.1"/>
    </source>
</evidence>
<feature type="domain" description="Cell envelope-related transcriptional attenuator" evidence="4">
    <location>
        <begin position="236"/>
        <end position="356"/>
    </location>
</feature>
<keyword evidence="3" id="KW-0472">Membrane</keyword>
<dbReference type="NCBIfam" id="TIGR00350">
    <property type="entry name" value="lytR_cpsA_psr"/>
    <property type="match status" value="1"/>
</dbReference>
<dbReference type="PANTHER" id="PTHR33392">
    <property type="entry name" value="POLYISOPRENYL-TEICHOIC ACID--PEPTIDOGLYCAN TEICHOIC ACID TRANSFERASE TAGU"/>
    <property type="match status" value="1"/>
</dbReference>
<evidence type="ECO:0000259" key="4">
    <source>
        <dbReference type="Pfam" id="PF03816"/>
    </source>
</evidence>
<comment type="similarity">
    <text evidence="1">Belongs to the LytR/CpsA/Psr (LCP) family.</text>
</comment>
<feature type="compositionally biased region" description="Basic and acidic residues" evidence="2">
    <location>
        <begin position="449"/>
        <end position="458"/>
    </location>
</feature>
<evidence type="ECO:0000256" key="3">
    <source>
        <dbReference type="SAM" id="Phobius"/>
    </source>
</evidence>
<comment type="caution">
    <text evidence="5">The sequence shown here is derived from an EMBL/GenBank/DDBJ whole genome shotgun (WGS) entry which is preliminary data.</text>
</comment>
<dbReference type="InterPro" id="IPR004474">
    <property type="entry name" value="LytR_CpsA_psr"/>
</dbReference>
<dbReference type="Pfam" id="PF03816">
    <property type="entry name" value="LytR_cpsA_psr"/>
    <property type="match status" value="1"/>
</dbReference>
<feature type="transmembrane region" description="Helical" evidence="3">
    <location>
        <begin position="59"/>
        <end position="83"/>
    </location>
</feature>
<dbReference type="RefSeq" id="WP_260103562.1">
    <property type="nucleotide sequence ID" value="NZ_JALXSQ010000001.1"/>
</dbReference>
<proteinExistence type="inferred from homology"/>
<dbReference type="PANTHER" id="PTHR33392:SF6">
    <property type="entry name" value="POLYISOPRENYL-TEICHOIC ACID--PEPTIDOGLYCAN TEICHOIC ACID TRANSFERASE TAGU"/>
    <property type="match status" value="1"/>
</dbReference>
<name>A0ABT2HTZ4_9MICO</name>
<accession>A0ABT2HTZ4</accession>
<keyword evidence="6" id="KW-1185">Reference proteome</keyword>
<organism evidence="5 6">
    <name type="scientific">Pseudoclavibacter albus</name>
    <dbReference type="NCBI Taxonomy" id="272241"/>
    <lineage>
        <taxon>Bacteria</taxon>
        <taxon>Bacillati</taxon>
        <taxon>Actinomycetota</taxon>
        <taxon>Actinomycetes</taxon>
        <taxon>Micrococcales</taxon>
        <taxon>Microbacteriaceae</taxon>
        <taxon>Pseudoclavibacter</taxon>
    </lineage>
</organism>
<dbReference type="Proteomes" id="UP001525379">
    <property type="component" value="Unassembled WGS sequence"/>
</dbReference>
<gene>
    <name evidence="5" type="ORF">M3D15_00250</name>
</gene>
<evidence type="ECO:0000256" key="2">
    <source>
        <dbReference type="SAM" id="MobiDB-lite"/>
    </source>
</evidence>
<reference evidence="5 6" key="1">
    <citation type="submission" date="2022-04" db="EMBL/GenBank/DDBJ databases">
        <title>Human microbiome associated bacterial genomes.</title>
        <authorList>
            <person name="Sandstrom S."/>
            <person name="Salamzade R."/>
            <person name="Kalan L.R."/>
        </authorList>
    </citation>
    <scope>NUCLEOTIDE SEQUENCE [LARGE SCALE GENOMIC DNA]</scope>
    <source>
        <strain evidence="6">p3-SID1799</strain>
    </source>
</reference>
<dbReference type="InterPro" id="IPR050922">
    <property type="entry name" value="LytR/CpsA/Psr_CW_biosynth"/>
</dbReference>
<dbReference type="Gene3D" id="3.40.630.190">
    <property type="entry name" value="LCP protein"/>
    <property type="match status" value="1"/>
</dbReference>
<keyword evidence="3" id="KW-0812">Transmembrane</keyword>